<gene>
    <name evidence="2" type="ORF">F3J38_00005</name>
</gene>
<dbReference type="Proteomes" id="UP000780690">
    <property type="component" value="Unassembled WGS sequence"/>
</dbReference>
<comment type="caution">
    <text evidence="2">The sequence shown here is derived from an EMBL/GenBank/DDBJ whole genome shotgun (WGS) entry which is preliminary data.</text>
</comment>
<organism evidence="2 3">
    <name type="scientific">Candidatus Pantoea formicae</name>
    <dbReference type="NCBI Taxonomy" id="2608355"/>
    <lineage>
        <taxon>Bacteria</taxon>
        <taxon>Pseudomonadati</taxon>
        <taxon>Pseudomonadota</taxon>
        <taxon>Gammaproteobacteria</taxon>
        <taxon>Enterobacterales</taxon>
        <taxon>Erwiniaceae</taxon>
        <taxon>Pantoea</taxon>
    </lineage>
</organism>
<name>A0ABX0QN06_9GAMM</name>
<dbReference type="RefSeq" id="WP_167133826.1">
    <property type="nucleotide sequence ID" value="NZ_VWXD01000001.1"/>
</dbReference>
<dbReference type="EMBL" id="VWXD01000001">
    <property type="protein sequence ID" value="NIE98456.1"/>
    <property type="molecule type" value="Genomic_DNA"/>
</dbReference>
<evidence type="ECO:0000256" key="1">
    <source>
        <dbReference type="SAM" id="Coils"/>
    </source>
</evidence>
<protein>
    <submittedName>
        <fullName evidence="2">Uncharacterized protein</fullName>
    </submittedName>
</protein>
<evidence type="ECO:0000313" key="2">
    <source>
        <dbReference type="EMBL" id="NIE98456.1"/>
    </source>
</evidence>
<keyword evidence="3" id="KW-1185">Reference proteome</keyword>
<accession>A0ABX0QN06</accession>
<evidence type="ECO:0000313" key="3">
    <source>
        <dbReference type="Proteomes" id="UP000780690"/>
    </source>
</evidence>
<feature type="coiled-coil region" evidence="1">
    <location>
        <begin position="7"/>
        <end position="34"/>
    </location>
</feature>
<reference evidence="2 3" key="1">
    <citation type="journal article" date="2019" name="bioRxiv">
        <title>Bacteria contribute to plant secondary compound degradation in a generalist herbivore system.</title>
        <authorList>
            <person name="Francoeur C.B."/>
            <person name="Khadempour L."/>
            <person name="Moreira-Soto R.D."/>
            <person name="Gotting K."/>
            <person name="Book A.J."/>
            <person name="Pinto-Tomas A.A."/>
            <person name="Keefover-Ring K."/>
            <person name="Currie C.R."/>
        </authorList>
    </citation>
    <scope>NUCLEOTIDE SEQUENCE [LARGE SCALE GENOMIC DNA]</scope>
    <source>
        <strain evidence="2 3">Acro-805</strain>
    </source>
</reference>
<proteinExistence type="predicted"/>
<sequence>MSDEQRIESFEARIQQLQKDLAEQRQKLLTHEIMSGLLLTNIVRIVNKMSPKENAAQILLDGLKEGQAKAAEGDARNDPHTKDAFINAINAVNRAMK</sequence>
<keyword evidence="1" id="KW-0175">Coiled coil</keyword>